<dbReference type="GO" id="GO:0016301">
    <property type="term" value="F:kinase activity"/>
    <property type="evidence" value="ECO:0007669"/>
    <property type="project" value="UniProtKB-KW"/>
</dbReference>
<feature type="domain" description="7,8-dihydro-6-hydroxymethylpterin-pyrophosphokinase" evidence="13">
    <location>
        <begin position="95"/>
        <end position="106"/>
    </location>
</feature>
<evidence type="ECO:0000256" key="1">
    <source>
        <dbReference type="ARBA" id="ARBA00005051"/>
    </source>
</evidence>
<evidence type="ECO:0000256" key="10">
    <source>
        <dbReference type="ARBA" id="ARBA00029409"/>
    </source>
</evidence>
<dbReference type="AlphaFoldDB" id="X5GIY7"/>
<dbReference type="HOGENOM" id="CLU_097916_1_0_5"/>
<dbReference type="GO" id="GO:0046654">
    <property type="term" value="P:tetrahydrofolate biosynthetic process"/>
    <property type="evidence" value="ECO:0007669"/>
    <property type="project" value="UniProtKB-UniPathway"/>
</dbReference>
<dbReference type="PANTHER" id="PTHR43071:SF1">
    <property type="entry name" value="2-AMINO-4-HYDROXY-6-HYDROXYMETHYLDIHYDROPTERIDINE PYROPHOSPHOKINASE"/>
    <property type="match status" value="1"/>
</dbReference>
<organism evidence="14 15">
    <name type="scientific">Ehrlichia japonica</name>
    <dbReference type="NCBI Taxonomy" id="391036"/>
    <lineage>
        <taxon>Bacteria</taxon>
        <taxon>Pseudomonadati</taxon>
        <taxon>Pseudomonadota</taxon>
        <taxon>Alphaproteobacteria</taxon>
        <taxon>Rickettsiales</taxon>
        <taxon>Anaplasmataceae</taxon>
        <taxon>Ehrlichia</taxon>
    </lineage>
</organism>
<evidence type="ECO:0000313" key="14">
    <source>
        <dbReference type="EMBL" id="AHX04408.1"/>
    </source>
</evidence>
<evidence type="ECO:0000256" key="5">
    <source>
        <dbReference type="ARBA" id="ARBA00022679"/>
    </source>
</evidence>
<dbReference type="PROSITE" id="PS00794">
    <property type="entry name" value="HPPK"/>
    <property type="match status" value="1"/>
</dbReference>
<dbReference type="eggNOG" id="COG0801">
    <property type="taxonomic scope" value="Bacteria"/>
</dbReference>
<sequence>MYNLPSNDVVILALGSNCSNMLAYIKSAINMLPLHNKHYSCLYKTSALLPKNAVDHWNTPYLNMVISGYTHLSPHSMLERIKSIERKLGRTNHEHWAPRTIDIDIILWGNKMLDSRILSIPHKQMHCRDFVLVPLCDIYARFPHPIFKVSIYEILTKLNSINLIKQNPYIFKGSLI</sequence>
<dbReference type="CDD" id="cd00483">
    <property type="entry name" value="HPPK"/>
    <property type="match status" value="1"/>
</dbReference>
<dbReference type="Gene3D" id="3.30.70.560">
    <property type="entry name" value="7,8-Dihydro-6-hydroxymethylpterin-pyrophosphokinase HPPK"/>
    <property type="match status" value="1"/>
</dbReference>
<dbReference type="STRING" id="391036.EHF_0304"/>
<evidence type="ECO:0000256" key="3">
    <source>
        <dbReference type="ARBA" id="ARBA00013253"/>
    </source>
</evidence>
<dbReference type="InterPro" id="IPR035907">
    <property type="entry name" value="Hppk_sf"/>
</dbReference>
<comment type="pathway">
    <text evidence="1">Cofactor biosynthesis; tetrahydrofolate biosynthesis; 2-amino-4-hydroxy-6-hydroxymethyl-7,8-dihydropteridine diphosphate from 7,8-dihydroneopterin triphosphate: step 4/4.</text>
</comment>
<evidence type="ECO:0000256" key="8">
    <source>
        <dbReference type="ARBA" id="ARBA00022840"/>
    </source>
</evidence>
<dbReference type="SUPFAM" id="SSF55083">
    <property type="entry name" value="6-hydroxymethyl-7,8-dihydropterin pyrophosphokinase, HPPK"/>
    <property type="match status" value="1"/>
</dbReference>
<dbReference type="PANTHER" id="PTHR43071">
    <property type="entry name" value="2-AMINO-4-HYDROXY-6-HYDROXYMETHYLDIHYDROPTERIDINE PYROPHOSPHOKINASE"/>
    <property type="match status" value="1"/>
</dbReference>
<reference evidence="14 15" key="1">
    <citation type="submission" date="2014-03" db="EMBL/GenBank/DDBJ databases">
        <title>Sequencing and Comparison of Genomes and Transcriptome Profiles of Human Ehrlichiosis Agents.</title>
        <authorList>
            <person name="Lin M."/>
            <person name="Daugherty S.C."/>
            <person name="Nagaraj S."/>
            <person name="Cheng Z."/>
            <person name="Xiong Q."/>
            <person name="Lin F.-Y."/>
            <person name="Sengamalay N."/>
            <person name="Ott S."/>
            <person name="Godinez A."/>
            <person name="Tallon L.J."/>
            <person name="Sadzewicz L."/>
            <person name="Fraser C.M."/>
            <person name="Dunning Hotopp J.C."/>
            <person name="Rikihisa Y."/>
        </authorList>
    </citation>
    <scope>NUCLEOTIDE SEQUENCE [LARGE SCALE GENOMIC DNA]</scope>
    <source>
        <strain evidence="14 15">HF</strain>
    </source>
</reference>
<keyword evidence="15" id="KW-1185">Reference proteome</keyword>
<dbReference type="GO" id="GO:0005524">
    <property type="term" value="F:ATP binding"/>
    <property type="evidence" value="ECO:0007669"/>
    <property type="project" value="UniProtKB-KW"/>
</dbReference>
<dbReference type="KEGG" id="ehh:EHF_0304"/>
<dbReference type="GO" id="GO:0003848">
    <property type="term" value="F:2-amino-4-hydroxy-6-hydroxymethyldihydropteridine diphosphokinase activity"/>
    <property type="evidence" value="ECO:0007669"/>
    <property type="project" value="UniProtKB-EC"/>
</dbReference>
<dbReference type="UniPathway" id="UPA00077">
    <property type="reaction ID" value="UER00155"/>
</dbReference>
<comment type="function">
    <text evidence="10">Catalyzes the transfer of pyrophosphate from adenosine triphosphate (ATP) to 6-hydroxymethyl-7,8-dihydropterin, an enzymatic step in folate biosynthesis pathway.</text>
</comment>
<evidence type="ECO:0000256" key="7">
    <source>
        <dbReference type="ARBA" id="ARBA00022777"/>
    </source>
</evidence>
<keyword evidence="8" id="KW-0067">ATP-binding</keyword>
<dbReference type="Pfam" id="PF01288">
    <property type="entry name" value="HPPK"/>
    <property type="match status" value="1"/>
</dbReference>
<evidence type="ECO:0000256" key="11">
    <source>
        <dbReference type="ARBA" id="ARBA00029766"/>
    </source>
</evidence>
<evidence type="ECO:0000259" key="13">
    <source>
        <dbReference type="PROSITE" id="PS00794"/>
    </source>
</evidence>
<accession>X5GIY7</accession>
<evidence type="ECO:0000256" key="12">
    <source>
        <dbReference type="ARBA" id="ARBA00033413"/>
    </source>
</evidence>
<evidence type="ECO:0000256" key="4">
    <source>
        <dbReference type="ARBA" id="ARBA00016218"/>
    </source>
</evidence>
<comment type="similarity">
    <text evidence="2">Belongs to the HPPK family.</text>
</comment>
<protein>
    <recommendedName>
        <fullName evidence="4">2-amino-4-hydroxy-6-hydroxymethyldihydropteridine pyrophosphokinase</fullName>
        <ecNumber evidence="3">2.7.6.3</ecNumber>
    </recommendedName>
    <alternativeName>
        <fullName evidence="11">6-hydroxymethyl-7,8-dihydropterin pyrophosphokinase</fullName>
    </alternativeName>
    <alternativeName>
        <fullName evidence="12">7,8-dihydro-6-hydroxymethylpterin-pyrophosphokinase</fullName>
    </alternativeName>
</protein>
<evidence type="ECO:0000256" key="2">
    <source>
        <dbReference type="ARBA" id="ARBA00005810"/>
    </source>
</evidence>
<evidence type="ECO:0000313" key="15">
    <source>
        <dbReference type="Proteomes" id="UP000023762"/>
    </source>
</evidence>
<keyword evidence="6" id="KW-0547">Nucleotide-binding</keyword>
<name>X5GIY7_9RICK</name>
<dbReference type="RefSeq" id="WP_044194284.1">
    <property type="nucleotide sequence ID" value="NZ_CP007474.1"/>
</dbReference>
<dbReference type="NCBIfam" id="TIGR01498">
    <property type="entry name" value="folK"/>
    <property type="match status" value="1"/>
</dbReference>
<dbReference type="InterPro" id="IPR000550">
    <property type="entry name" value="Hppk"/>
</dbReference>
<evidence type="ECO:0000256" key="6">
    <source>
        <dbReference type="ARBA" id="ARBA00022741"/>
    </source>
</evidence>
<dbReference type="OrthoDB" id="9808041at2"/>
<evidence type="ECO:0000256" key="9">
    <source>
        <dbReference type="ARBA" id="ARBA00022909"/>
    </source>
</evidence>
<keyword evidence="9" id="KW-0289">Folate biosynthesis</keyword>
<dbReference type="GO" id="GO:0046656">
    <property type="term" value="P:folic acid biosynthetic process"/>
    <property type="evidence" value="ECO:0007669"/>
    <property type="project" value="UniProtKB-KW"/>
</dbReference>
<dbReference type="EC" id="2.7.6.3" evidence="3"/>
<proteinExistence type="inferred from homology"/>
<dbReference type="Proteomes" id="UP000023762">
    <property type="component" value="Chromosome"/>
</dbReference>
<dbReference type="EMBL" id="CP007474">
    <property type="protein sequence ID" value="AHX04408.1"/>
    <property type="molecule type" value="Genomic_DNA"/>
</dbReference>
<keyword evidence="5 14" id="KW-0808">Transferase</keyword>
<keyword evidence="7 14" id="KW-0418">Kinase</keyword>
<gene>
    <name evidence="14" type="primary">folK</name>
    <name evidence="14" type="ORF">EHF_0304</name>
</gene>